<dbReference type="RefSeq" id="WP_008325697.1">
    <property type="nucleotide sequence ID" value="NZ_CP078063.1"/>
</dbReference>
<keyword evidence="3" id="KW-1185">Reference proteome</keyword>
<evidence type="ECO:0000256" key="1">
    <source>
        <dbReference type="SAM" id="Phobius"/>
    </source>
</evidence>
<dbReference type="InterPro" id="IPR058342">
    <property type="entry name" value="DUF8029"/>
</dbReference>
<dbReference type="Proteomes" id="UP001058330">
    <property type="component" value="Chromosome"/>
</dbReference>
<name>A0ABY5RFP9_HALLR</name>
<keyword evidence="1" id="KW-0812">Transmembrane</keyword>
<dbReference type="EMBL" id="CP078063">
    <property type="protein sequence ID" value="UVE50400.1"/>
    <property type="molecule type" value="Genomic_DNA"/>
</dbReference>
<reference evidence="2" key="1">
    <citation type="submission" date="2021-07" db="EMBL/GenBank/DDBJ databases">
        <title>Studies on halocins as antimicrobial molecules from haloarchaea.</title>
        <authorList>
            <person name="Kumar S."/>
            <person name="Khare S.K."/>
        </authorList>
    </citation>
    <scope>NUCLEOTIDE SEQUENCE</scope>
    <source>
        <strain evidence="2">NCIM 5678</strain>
    </source>
</reference>
<accession>A0ABY5RFP9</accession>
<sequence>MVVESLTAVPLQLGGLLGSQLGQLLLVLVAIAVVILVGRLVLKIAWRLVTIAAVIIGALLLLSFFGLSPF</sequence>
<evidence type="ECO:0008006" key="4">
    <source>
        <dbReference type="Google" id="ProtNLM"/>
    </source>
</evidence>
<feature type="transmembrane region" description="Helical" evidence="1">
    <location>
        <begin position="20"/>
        <end position="41"/>
    </location>
</feature>
<feature type="transmembrane region" description="Helical" evidence="1">
    <location>
        <begin position="48"/>
        <end position="67"/>
    </location>
</feature>
<keyword evidence="1" id="KW-0472">Membrane</keyword>
<keyword evidence="1" id="KW-1133">Transmembrane helix</keyword>
<dbReference type="Pfam" id="PF26072">
    <property type="entry name" value="DUF8029"/>
    <property type="match status" value="1"/>
</dbReference>
<evidence type="ECO:0000313" key="2">
    <source>
        <dbReference type="EMBL" id="UVE50400.1"/>
    </source>
</evidence>
<organism evidence="2 3">
    <name type="scientific">Haloferax larsenii</name>
    <dbReference type="NCBI Taxonomy" id="302484"/>
    <lineage>
        <taxon>Archaea</taxon>
        <taxon>Methanobacteriati</taxon>
        <taxon>Methanobacteriota</taxon>
        <taxon>Stenosarchaea group</taxon>
        <taxon>Halobacteria</taxon>
        <taxon>Halobacteriales</taxon>
        <taxon>Haloferacaceae</taxon>
        <taxon>Haloferax</taxon>
    </lineage>
</organism>
<proteinExistence type="predicted"/>
<evidence type="ECO:0000313" key="3">
    <source>
        <dbReference type="Proteomes" id="UP001058330"/>
    </source>
</evidence>
<gene>
    <name evidence="2" type="ORF">KU306_00365</name>
</gene>
<protein>
    <recommendedName>
        <fullName evidence="4">Major facilitator superfamily (MFS) profile domain-containing protein</fullName>
    </recommendedName>
</protein>
<dbReference type="GeneID" id="74527299"/>